<dbReference type="GeneID" id="73289448"/>
<evidence type="ECO:0000259" key="2">
    <source>
        <dbReference type="Pfam" id="PF24107"/>
    </source>
</evidence>
<keyword evidence="1" id="KW-0472">Membrane</keyword>
<dbReference type="InterPro" id="IPR055806">
    <property type="entry name" value="DUF7382"/>
</dbReference>
<gene>
    <name evidence="3" type="ORF">NGM29_05340</name>
</gene>
<evidence type="ECO:0000313" key="3">
    <source>
        <dbReference type="EMBL" id="UTF54696.1"/>
    </source>
</evidence>
<feature type="domain" description="DUF7382" evidence="2">
    <location>
        <begin position="45"/>
        <end position="109"/>
    </location>
</feature>
<accession>A0A9E7NC82</accession>
<keyword evidence="1" id="KW-1133">Transmembrane helix</keyword>
<keyword evidence="4" id="KW-1185">Reference proteome</keyword>
<dbReference type="EMBL" id="CP100355">
    <property type="protein sequence ID" value="UTF54696.1"/>
    <property type="molecule type" value="Genomic_DNA"/>
</dbReference>
<evidence type="ECO:0000256" key="1">
    <source>
        <dbReference type="SAM" id="Phobius"/>
    </source>
</evidence>
<proteinExistence type="predicted"/>
<protein>
    <recommendedName>
        <fullName evidence="2">DUF7382 domain-containing protein</fullName>
    </recommendedName>
</protein>
<organism evidence="3 4">
    <name type="scientific">Natronosalvus rutilus</name>
    <dbReference type="NCBI Taxonomy" id="2953753"/>
    <lineage>
        <taxon>Archaea</taxon>
        <taxon>Methanobacteriati</taxon>
        <taxon>Methanobacteriota</taxon>
        <taxon>Stenosarchaea group</taxon>
        <taxon>Halobacteria</taxon>
        <taxon>Halobacteriales</taxon>
        <taxon>Natrialbaceae</taxon>
        <taxon>Natronosalvus</taxon>
    </lineage>
</organism>
<reference evidence="3" key="1">
    <citation type="submission" date="2022-06" db="EMBL/GenBank/DDBJ databases">
        <title>Diverse halophilic archaea isolated from saline environments.</title>
        <authorList>
            <person name="Cui H.-L."/>
        </authorList>
    </citation>
    <scope>NUCLEOTIDE SEQUENCE</scope>
    <source>
        <strain evidence="3">WLHS1</strain>
    </source>
</reference>
<dbReference type="RefSeq" id="WP_254159403.1">
    <property type="nucleotide sequence ID" value="NZ_CP100355.1"/>
</dbReference>
<keyword evidence="1" id="KW-0812">Transmembrane</keyword>
<dbReference type="AlphaFoldDB" id="A0A9E7NC82"/>
<dbReference type="Proteomes" id="UP001056855">
    <property type="component" value="Chromosome"/>
</dbReference>
<sequence>MRPPHRFGADDRAIEGLPIRLIIALVVGVASPAIMMSMLGGIGTLAETETDVEIDPVTVDAGRTTSVDLTVLGDDGNTVEDATVIVMSDDAWLDSAVKGETGSDGEVTLRLDPTLRQGQRTGTLQVDVVPPTNTDYVDDQSNTEIVVIEN</sequence>
<dbReference type="KEGG" id="sawl:NGM29_05340"/>
<feature type="transmembrane region" description="Helical" evidence="1">
    <location>
        <begin position="21"/>
        <end position="46"/>
    </location>
</feature>
<evidence type="ECO:0000313" key="4">
    <source>
        <dbReference type="Proteomes" id="UP001056855"/>
    </source>
</evidence>
<name>A0A9E7NC82_9EURY</name>
<dbReference type="Pfam" id="PF24107">
    <property type="entry name" value="DUF7382"/>
    <property type="match status" value="1"/>
</dbReference>